<dbReference type="Pfam" id="PF00682">
    <property type="entry name" value="HMGL-like"/>
    <property type="match status" value="1"/>
</dbReference>
<keyword evidence="6" id="KW-1185">Reference proteome</keyword>
<dbReference type="Proteomes" id="UP000639051">
    <property type="component" value="Unassembled WGS sequence"/>
</dbReference>
<protein>
    <recommendedName>
        <fullName evidence="4">Pyruvate carboxyltransferase domain-containing protein</fullName>
    </recommendedName>
</protein>
<organism evidence="5 6">
    <name type="scientific">Sinomonas cellulolyticus</name>
    <dbReference type="NCBI Taxonomy" id="2801916"/>
    <lineage>
        <taxon>Bacteria</taxon>
        <taxon>Bacillati</taxon>
        <taxon>Actinomycetota</taxon>
        <taxon>Actinomycetes</taxon>
        <taxon>Micrococcales</taxon>
        <taxon>Micrococcaceae</taxon>
        <taxon>Sinomonas</taxon>
    </lineage>
</organism>
<feature type="domain" description="Pyruvate carboxyltransferase" evidence="4">
    <location>
        <begin position="1"/>
        <end position="183"/>
    </location>
</feature>
<dbReference type="PROSITE" id="PS50991">
    <property type="entry name" value="PYR_CT"/>
    <property type="match status" value="1"/>
</dbReference>
<dbReference type="PANTHER" id="PTHR42738:SF7">
    <property type="entry name" value="HYDROXYMETHYLGLUTARYL-COA LYASE"/>
    <property type="match status" value="1"/>
</dbReference>
<name>A0ABS1K655_9MICC</name>
<evidence type="ECO:0000256" key="1">
    <source>
        <dbReference type="ARBA" id="ARBA00009405"/>
    </source>
</evidence>
<dbReference type="Gene3D" id="3.20.20.70">
    <property type="entry name" value="Aldolase class I"/>
    <property type="match status" value="1"/>
</dbReference>
<evidence type="ECO:0000259" key="4">
    <source>
        <dbReference type="PROSITE" id="PS50991"/>
    </source>
</evidence>
<dbReference type="PANTHER" id="PTHR42738">
    <property type="entry name" value="HYDROXYMETHYLGLUTARYL-COA LYASE"/>
    <property type="match status" value="1"/>
</dbReference>
<comment type="similarity">
    <text evidence="1">Belongs to the HMG-CoA lyase family.</text>
</comment>
<dbReference type="InterPro" id="IPR013785">
    <property type="entry name" value="Aldolase_TIM"/>
</dbReference>
<reference evidence="5 6" key="1">
    <citation type="submission" date="2021-01" db="EMBL/GenBank/DDBJ databases">
        <title>Genome public.</title>
        <authorList>
            <person name="Liu C."/>
            <person name="Sun Q."/>
        </authorList>
    </citation>
    <scope>NUCLEOTIDE SEQUENCE [LARGE SCALE GENOMIC DNA]</scope>
    <source>
        <strain evidence="5 6">JC656</strain>
    </source>
</reference>
<evidence type="ECO:0000256" key="2">
    <source>
        <dbReference type="ARBA" id="ARBA00022723"/>
    </source>
</evidence>
<proteinExistence type="inferred from homology"/>
<dbReference type="InterPro" id="IPR043594">
    <property type="entry name" value="HMGL"/>
</dbReference>
<evidence type="ECO:0000256" key="3">
    <source>
        <dbReference type="ARBA" id="ARBA00023239"/>
    </source>
</evidence>
<keyword evidence="3" id="KW-0456">Lyase</keyword>
<dbReference type="EMBL" id="JAERRC010000040">
    <property type="protein sequence ID" value="MBL0706938.1"/>
    <property type="molecule type" value="Genomic_DNA"/>
</dbReference>
<keyword evidence="2" id="KW-0479">Metal-binding</keyword>
<sequence length="215" mass="21920">MRIRQHGLLPCRRADCPLARRASVAGARPGTATSIAGKARDKGLTVRGYVSMCFGDPWEGPVDAPAVTECTRALLDAGCDQVSLGDTIGTATPGHVLDLIDRHATDGIGAQSLALHLHDTYGQALANVLAGLLSGVTCFDSSTGGIGGCPFAQSATGNLATEDLVWMLDGLGINTGIDLDAVTRAGAQITRLLGRETQSKAGTAILGAALKAGSL</sequence>
<accession>A0ABS1K655</accession>
<dbReference type="SUPFAM" id="SSF51569">
    <property type="entry name" value="Aldolase"/>
    <property type="match status" value="1"/>
</dbReference>
<dbReference type="InterPro" id="IPR000891">
    <property type="entry name" value="PYR_CT"/>
</dbReference>
<evidence type="ECO:0000313" key="5">
    <source>
        <dbReference type="EMBL" id="MBL0706938.1"/>
    </source>
</evidence>
<comment type="caution">
    <text evidence="5">The sequence shown here is derived from an EMBL/GenBank/DDBJ whole genome shotgun (WGS) entry which is preliminary data.</text>
</comment>
<gene>
    <name evidence="5" type="ORF">JJE72_15690</name>
</gene>
<evidence type="ECO:0000313" key="6">
    <source>
        <dbReference type="Proteomes" id="UP000639051"/>
    </source>
</evidence>